<feature type="region of interest" description="Disordered" evidence="1">
    <location>
        <begin position="744"/>
        <end position="830"/>
    </location>
</feature>
<evidence type="ECO:0000313" key="3">
    <source>
        <dbReference type="Proteomes" id="UP000585474"/>
    </source>
</evidence>
<comment type="caution">
    <text evidence="2">The sequence shown here is derived from an EMBL/GenBank/DDBJ whole genome shotgun (WGS) entry which is preliminary data.</text>
</comment>
<sequence>MNGKVCRKVSWFGSSAGTGGRNGIRSGPGAMDPLDGESPMLHSLGSDWCIAFHPLLGQLGRTRLASIGHWNEWFSFPYERNGDEPGKGLNKSFRGWIRFRAHRVRMDAICFGQLVSSFPLGEPDMETNKVELSGGRLFGDNERNRGSEGESLLLMGQHRIGGEQEQGTKKMGSRMELIGSRVRSQALETKMEISSLLVPSKTSHSQGEMKAQGELFDSLLPGRWGAMRTNIWGFSPVDRAQMERRREMLHRACLIGYSINGNYEGSPAFYSYPGSGSKGYDTPGPPAQLLSFVIDGSASPLLVEVFTSVGSMVLLPMPLPLEIQGDRDRDQMLALSFPHSRKQGSETMLDRDSFHLEKKKELAQPRMELPPFHSMQRQWRPFVHSFRFRGVRARDSLWGLVEQPPLAVPGSQSKALKEHGEWPDNPYYFHSRGYYFNTTLTEVEKAQEKGKALPMMGGVEVSMVGDEWRSRSRQEPVPATSLRATRYIGREPAKVSLKPTRVEPHACTEPRHSLLRNPVNCTTLSSAQEESFLDSVRRQFANRRWVRTTRGPSRRLVKIEDLERLGESDPEIMANNASHRGSHQKDPGCTCCSRNKPSIYHPGSGDTDPQPQSQSQPRVADARPLYSVSPPVLNLPAVPEPVDHYEEEIRRKPPAVPAVSLAPAPMNQIVPYVPPQPSDPLMEKISRLERAVNKLSGDKRKLGFVKQGPTESFTDFITRWRAQAAQVQKRPSEEDQIAMGQAAQPFPNQNQPQFSQKTQAARAPQQDNRQTQQAQQQQQGQVSYQQGQRGTGSETSQKTGPTTRRVHSVTASDEQVDGRSGTEGDVDPLRAETDAQSIALRIDIWYTGIAERMDFSKVIRPPIVMDPLTQPWYISRLASLTKIKLELLALGYPDTIACASLLLAVRASALLVTVLTELYWDCVNQGQLCQEDSNYFRSQTSKTPLKAAWVNNRSGASKQ</sequence>
<dbReference type="EMBL" id="BJWL01000059">
    <property type="protein sequence ID" value="GFS28895.1"/>
    <property type="molecule type" value="Genomic_DNA"/>
</dbReference>
<protein>
    <submittedName>
        <fullName evidence="2">Uncharacterized protein</fullName>
    </submittedName>
</protein>
<evidence type="ECO:0000313" key="2">
    <source>
        <dbReference type="EMBL" id="GFS28895.1"/>
    </source>
</evidence>
<dbReference type="AlphaFoldDB" id="A0A7J0D7I2"/>
<feature type="region of interest" description="Disordered" evidence="1">
    <location>
        <begin position="573"/>
        <end position="621"/>
    </location>
</feature>
<accession>A0A7J0D7I2</accession>
<dbReference type="Proteomes" id="UP000585474">
    <property type="component" value="Unassembled WGS sequence"/>
</dbReference>
<feature type="compositionally biased region" description="Low complexity" evidence="1">
    <location>
        <begin position="744"/>
        <end position="754"/>
    </location>
</feature>
<gene>
    <name evidence="2" type="ORF">Acr_00g0004510</name>
</gene>
<feature type="compositionally biased region" description="Basic and acidic residues" evidence="1">
    <location>
        <begin position="816"/>
        <end position="830"/>
    </location>
</feature>
<evidence type="ECO:0000256" key="1">
    <source>
        <dbReference type="SAM" id="MobiDB-lite"/>
    </source>
</evidence>
<name>A0A7J0D7I2_9ERIC</name>
<proteinExistence type="predicted"/>
<feature type="compositionally biased region" description="Polar residues" evidence="1">
    <location>
        <begin position="791"/>
        <end position="802"/>
    </location>
</feature>
<reference evidence="3" key="1">
    <citation type="submission" date="2019-07" db="EMBL/GenBank/DDBJ databases">
        <title>De Novo Assembly of kiwifruit Actinidia rufa.</title>
        <authorList>
            <person name="Sugita-Konishi S."/>
            <person name="Sato K."/>
            <person name="Mori E."/>
            <person name="Abe Y."/>
            <person name="Kisaki G."/>
            <person name="Hamano K."/>
            <person name="Suezawa K."/>
            <person name="Otani M."/>
            <person name="Fukuda T."/>
            <person name="Manabe T."/>
            <person name="Gomi K."/>
            <person name="Tabuchi M."/>
            <person name="Akimitsu K."/>
            <person name="Kataoka I."/>
        </authorList>
    </citation>
    <scope>NUCLEOTIDE SEQUENCE [LARGE SCALE GENOMIC DNA]</scope>
    <source>
        <strain evidence="3">cv. Fuchu</strain>
    </source>
</reference>
<keyword evidence="3" id="KW-1185">Reference proteome</keyword>
<dbReference type="OrthoDB" id="1990071at2759"/>
<organism evidence="2 3">
    <name type="scientific">Actinidia rufa</name>
    <dbReference type="NCBI Taxonomy" id="165716"/>
    <lineage>
        <taxon>Eukaryota</taxon>
        <taxon>Viridiplantae</taxon>
        <taxon>Streptophyta</taxon>
        <taxon>Embryophyta</taxon>
        <taxon>Tracheophyta</taxon>
        <taxon>Spermatophyta</taxon>
        <taxon>Magnoliopsida</taxon>
        <taxon>eudicotyledons</taxon>
        <taxon>Gunneridae</taxon>
        <taxon>Pentapetalae</taxon>
        <taxon>asterids</taxon>
        <taxon>Ericales</taxon>
        <taxon>Actinidiaceae</taxon>
        <taxon>Actinidia</taxon>
    </lineage>
</organism>
<feature type="compositionally biased region" description="Low complexity" evidence="1">
    <location>
        <begin position="765"/>
        <end position="788"/>
    </location>
</feature>